<dbReference type="AlphaFoldDB" id="A0A7C3VI05"/>
<dbReference type="EMBL" id="DSQD01000004">
    <property type="protein sequence ID" value="HGF86877.1"/>
    <property type="molecule type" value="Genomic_DNA"/>
</dbReference>
<feature type="transmembrane region" description="Helical" evidence="1">
    <location>
        <begin position="173"/>
        <end position="193"/>
    </location>
</feature>
<dbReference type="Pfam" id="PF07690">
    <property type="entry name" value="MFS_1"/>
    <property type="match status" value="1"/>
</dbReference>
<dbReference type="SUPFAM" id="SSF103473">
    <property type="entry name" value="MFS general substrate transporter"/>
    <property type="match status" value="1"/>
</dbReference>
<dbReference type="PANTHER" id="PTHR23526">
    <property type="entry name" value="INTEGRAL MEMBRANE TRANSPORT PROTEIN-RELATED"/>
    <property type="match status" value="1"/>
</dbReference>
<evidence type="ECO:0000313" key="2">
    <source>
        <dbReference type="EMBL" id="HGF86877.1"/>
    </source>
</evidence>
<feature type="transmembrane region" description="Helical" evidence="1">
    <location>
        <begin position="46"/>
        <end position="67"/>
    </location>
</feature>
<dbReference type="InterPro" id="IPR052528">
    <property type="entry name" value="Sugar_transport-like"/>
</dbReference>
<dbReference type="InterPro" id="IPR036259">
    <property type="entry name" value="MFS_trans_sf"/>
</dbReference>
<keyword evidence="1" id="KW-0472">Membrane</keyword>
<dbReference type="PANTHER" id="PTHR23526:SF2">
    <property type="entry name" value="MAJOR FACILITATOR SUPERFAMILY (MFS) PROFILE DOMAIN-CONTAINING PROTEIN"/>
    <property type="match status" value="1"/>
</dbReference>
<keyword evidence="1" id="KW-0812">Transmembrane</keyword>
<accession>A0A7C3VI05</accession>
<feature type="transmembrane region" description="Helical" evidence="1">
    <location>
        <begin position="246"/>
        <end position="268"/>
    </location>
</feature>
<comment type="caution">
    <text evidence="2">The sequence shown here is derived from an EMBL/GenBank/DDBJ whole genome shotgun (WGS) entry which is preliminary data.</text>
</comment>
<feature type="transmembrane region" description="Helical" evidence="1">
    <location>
        <begin position="20"/>
        <end position="40"/>
    </location>
</feature>
<keyword evidence="1" id="KW-1133">Transmembrane helix</keyword>
<dbReference type="Gene3D" id="1.20.1250.20">
    <property type="entry name" value="MFS general substrate transporter like domains"/>
    <property type="match status" value="2"/>
</dbReference>
<feature type="transmembrane region" description="Helical" evidence="1">
    <location>
        <begin position="347"/>
        <end position="373"/>
    </location>
</feature>
<feature type="transmembrane region" description="Helical" evidence="1">
    <location>
        <begin position="310"/>
        <end position="335"/>
    </location>
</feature>
<sequence>MDEHRKNLDSSLRNLLMDGVASQIMFSLLTVSIISSYLVSINAPPVLIGLVAAIPYISQLVQIPSAVFAERFSRKRVSLLANMISRTSLIAIGFTMLINLHSEVMLFIAFFVIYNVFKEVSTVPWSSWMRDLIPIHIRGEFYSKRIAYGKLAGLFVVLLFTALFNLIGKATFSVLFLTAFAAGMVSLYFIKGIDDVEVEHRGRRSLAEPFKNSNFLKLTSALSLWKFASEMAIPFFSVYVITMLNYPVWVVIALASLSQLSSIYFLRISGRIMDRFGNKPVIALSFVSFSIAVLLFTFTTMPEKHPLTPLLLIMIYILDGFYSSVPPIAFMNVIAKITPRGSSASYYAVNNVIASICAATGSISGGLIASFFLSTNFAVKLDIESTFGFLEIPAFHLESYDFLFLISSLLSLMAVKILRLFSEDNALSEEVVKNEIKHAVVRDVQSLMSYIHLPHMHSQLRFFNLNRFTNGAYHGLHGLPAQFESQIVMQESSVEGSLQKHYAR</sequence>
<feature type="transmembrane region" description="Helical" evidence="1">
    <location>
        <begin position="146"/>
        <end position="167"/>
    </location>
</feature>
<gene>
    <name evidence="2" type="ORF">ENR21_00105</name>
</gene>
<dbReference type="InterPro" id="IPR011701">
    <property type="entry name" value="MFS"/>
</dbReference>
<proteinExistence type="predicted"/>
<reference evidence="2" key="1">
    <citation type="journal article" date="2020" name="mSystems">
        <title>Genome- and Community-Level Interaction Insights into Carbon Utilization and Element Cycling Functions of Hydrothermarchaeota in Hydrothermal Sediment.</title>
        <authorList>
            <person name="Zhou Z."/>
            <person name="Liu Y."/>
            <person name="Xu W."/>
            <person name="Pan J."/>
            <person name="Luo Z.H."/>
            <person name="Li M."/>
        </authorList>
    </citation>
    <scope>NUCLEOTIDE SEQUENCE [LARGE SCALE GENOMIC DNA]</scope>
    <source>
        <strain evidence="2">SpSt-38</strain>
    </source>
</reference>
<name>A0A7C3VI05_ARCFL</name>
<protein>
    <submittedName>
        <fullName evidence="2">MFS transporter</fullName>
    </submittedName>
</protein>
<evidence type="ECO:0000256" key="1">
    <source>
        <dbReference type="SAM" id="Phobius"/>
    </source>
</evidence>
<dbReference type="GO" id="GO:0022857">
    <property type="term" value="F:transmembrane transporter activity"/>
    <property type="evidence" value="ECO:0007669"/>
    <property type="project" value="InterPro"/>
</dbReference>
<feature type="transmembrane region" description="Helical" evidence="1">
    <location>
        <begin position="280"/>
        <end position="298"/>
    </location>
</feature>
<organism evidence="2">
    <name type="scientific">Archaeoglobus fulgidus</name>
    <dbReference type="NCBI Taxonomy" id="2234"/>
    <lineage>
        <taxon>Archaea</taxon>
        <taxon>Methanobacteriati</taxon>
        <taxon>Methanobacteriota</taxon>
        <taxon>Archaeoglobi</taxon>
        <taxon>Archaeoglobales</taxon>
        <taxon>Archaeoglobaceae</taxon>
        <taxon>Archaeoglobus</taxon>
    </lineage>
</organism>